<sequence>MPFELFRAPIIPASPAGLSTDELRRYLGVGRNNVAAIARRFGLENLHGIYPESVVWRQLFGLGPGDDAALAALREPLADIAWVSRATGVPQSTIRGHLRSGHWRYDGGVQLGDTHNDAFPRLRRWIPTVIRSRRCGSPLPIFASIPPLPANPVGDEARAELARTTTDEQPPDDVFAALLADPAPASR</sequence>
<dbReference type="OrthoDB" id="7838867at2"/>
<accession>A0A1H3NB04</accession>
<name>A0A1H3NB04_9RHOB</name>
<evidence type="ECO:0000313" key="2">
    <source>
        <dbReference type="EMBL" id="SDY85934.1"/>
    </source>
</evidence>
<evidence type="ECO:0000313" key="3">
    <source>
        <dbReference type="Proteomes" id="UP000199286"/>
    </source>
</evidence>
<dbReference type="EMBL" id="FNPF01000022">
    <property type="protein sequence ID" value="SDY85934.1"/>
    <property type="molecule type" value="Genomic_DNA"/>
</dbReference>
<protein>
    <submittedName>
        <fullName evidence="2">Uncharacterized protein</fullName>
    </submittedName>
</protein>
<proteinExistence type="predicted"/>
<organism evidence="2 3">
    <name type="scientific">Citreimonas salinaria</name>
    <dbReference type="NCBI Taxonomy" id="321339"/>
    <lineage>
        <taxon>Bacteria</taxon>
        <taxon>Pseudomonadati</taxon>
        <taxon>Pseudomonadota</taxon>
        <taxon>Alphaproteobacteria</taxon>
        <taxon>Rhodobacterales</taxon>
        <taxon>Roseobacteraceae</taxon>
        <taxon>Citreimonas</taxon>
    </lineage>
</organism>
<feature type="region of interest" description="Disordered" evidence="1">
    <location>
        <begin position="153"/>
        <end position="173"/>
    </location>
</feature>
<keyword evidence="3" id="KW-1185">Reference proteome</keyword>
<dbReference type="Proteomes" id="UP000199286">
    <property type="component" value="Unassembled WGS sequence"/>
</dbReference>
<gene>
    <name evidence="2" type="ORF">SAMN05444340_12222</name>
</gene>
<dbReference type="STRING" id="321339.SAMN05444340_12222"/>
<dbReference type="RefSeq" id="WP_089885833.1">
    <property type="nucleotide sequence ID" value="NZ_FNPF01000022.1"/>
</dbReference>
<evidence type="ECO:0000256" key="1">
    <source>
        <dbReference type="SAM" id="MobiDB-lite"/>
    </source>
</evidence>
<dbReference type="AlphaFoldDB" id="A0A1H3NB04"/>
<reference evidence="2 3" key="1">
    <citation type="submission" date="2016-10" db="EMBL/GenBank/DDBJ databases">
        <authorList>
            <person name="de Groot N.N."/>
        </authorList>
    </citation>
    <scope>NUCLEOTIDE SEQUENCE [LARGE SCALE GENOMIC DNA]</scope>
    <source>
        <strain evidence="2 3">DSM 26880</strain>
    </source>
</reference>